<gene>
    <name evidence="2" type="ORF">AAFF_G00393930</name>
</gene>
<feature type="region of interest" description="Disordered" evidence="1">
    <location>
        <begin position="136"/>
        <end position="161"/>
    </location>
</feature>
<feature type="region of interest" description="Disordered" evidence="1">
    <location>
        <begin position="96"/>
        <end position="118"/>
    </location>
</feature>
<protein>
    <submittedName>
        <fullName evidence="2">Uncharacterized protein</fullName>
    </submittedName>
</protein>
<evidence type="ECO:0000256" key="1">
    <source>
        <dbReference type="SAM" id="MobiDB-lite"/>
    </source>
</evidence>
<dbReference type="EMBL" id="JAINUG010000075">
    <property type="protein sequence ID" value="KAJ8400624.1"/>
    <property type="molecule type" value="Genomic_DNA"/>
</dbReference>
<organism evidence="2 3">
    <name type="scientific">Aldrovandia affinis</name>
    <dbReference type="NCBI Taxonomy" id="143900"/>
    <lineage>
        <taxon>Eukaryota</taxon>
        <taxon>Metazoa</taxon>
        <taxon>Chordata</taxon>
        <taxon>Craniata</taxon>
        <taxon>Vertebrata</taxon>
        <taxon>Euteleostomi</taxon>
        <taxon>Actinopterygii</taxon>
        <taxon>Neopterygii</taxon>
        <taxon>Teleostei</taxon>
        <taxon>Notacanthiformes</taxon>
        <taxon>Halosauridae</taxon>
        <taxon>Aldrovandia</taxon>
    </lineage>
</organism>
<comment type="caution">
    <text evidence="2">The sequence shown here is derived from an EMBL/GenBank/DDBJ whole genome shotgun (WGS) entry which is preliminary data.</text>
</comment>
<name>A0AAD7SDR2_9TELE</name>
<dbReference type="AlphaFoldDB" id="A0AAD7SDR2"/>
<keyword evidence="3" id="KW-1185">Reference proteome</keyword>
<sequence>MLILPPPLPPPIPPPPILRLDMRWPPVFMLYNDMLEPFLMLPPPPPPPPPLPNPLPPLLYEVLYDMPLPPLPPKLVLPALRDMIAALVLCDESVRRRGKSKERGQANQREQTKPPHKRRVKSLCIYCSRGDPPILSDRRNLERRRHSARRESSREAPKCSAGSSTNLVFLISLAKWLSPCSRLQLREVWRGKPAA</sequence>
<proteinExistence type="predicted"/>
<evidence type="ECO:0000313" key="3">
    <source>
        <dbReference type="Proteomes" id="UP001221898"/>
    </source>
</evidence>
<accession>A0AAD7SDR2</accession>
<dbReference type="Proteomes" id="UP001221898">
    <property type="component" value="Unassembled WGS sequence"/>
</dbReference>
<reference evidence="2" key="1">
    <citation type="journal article" date="2023" name="Science">
        <title>Genome structures resolve the early diversification of teleost fishes.</title>
        <authorList>
            <person name="Parey E."/>
            <person name="Louis A."/>
            <person name="Montfort J."/>
            <person name="Bouchez O."/>
            <person name="Roques C."/>
            <person name="Iampietro C."/>
            <person name="Lluch J."/>
            <person name="Castinel A."/>
            <person name="Donnadieu C."/>
            <person name="Desvignes T."/>
            <person name="Floi Bucao C."/>
            <person name="Jouanno E."/>
            <person name="Wen M."/>
            <person name="Mejri S."/>
            <person name="Dirks R."/>
            <person name="Jansen H."/>
            <person name="Henkel C."/>
            <person name="Chen W.J."/>
            <person name="Zahm M."/>
            <person name="Cabau C."/>
            <person name="Klopp C."/>
            <person name="Thompson A.W."/>
            <person name="Robinson-Rechavi M."/>
            <person name="Braasch I."/>
            <person name="Lecointre G."/>
            <person name="Bobe J."/>
            <person name="Postlethwait J.H."/>
            <person name="Berthelot C."/>
            <person name="Roest Crollius H."/>
            <person name="Guiguen Y."/>
        </authorList>
    </citation>
    <scope>NUCLEOTIDE SEQUENCE</scope>
    <source>
        <strain evidence="2">NC1722</strain>
    </source>
</reference>
<evidence type="ECO:0000313" key="2">
    <source>
        <dbReference type="EMBL" id="KAJ8400624.1"/>
    </source>
</evidence>